<evidence type="ECO:0000313" key="3">
    <source>
        <dbReference type="EMBL" id="CEG57277.1"/>
    </source>
</evidence>
<gene>
    <name evidence="3" type="ORF">LFA_1882</name>
</gene>
<feature type="domain" description="Nuclease associated modular" evidence="2">
    <location>
        <begin position="502"/>
        <end position="518"/>
    </location>
</feature>
<evidence type="ECO:0000256" key="1">
    <source>
        <dbReference type="SAM" id="MobiDB-lite"/>
    </source>
</evidence>
<dbReference type="EMBL" id="LN614827">
    <property type="protein sequence ID" value="CEG57277.1"/>
    <property type="molecule type" value="Genomic_DNA"/>
</dbReference>
<dbReference type="STRING" id="1212491.LFA_1882"/>
<feature type="domain" description="Nuclease associated modular" evidence="2">
    <location>
        <begin position="396"/>
        <end position="412"/>
    </location>
</feature>
<feature type="region of interest" description="Disordered" evidence="1">
    <location>
        <begin position="1013"/>
        <end position="1037"/>
    </location>
</feature>
<name>A0A098G478_9GAMM</name>
<dbReference type="SMART" id="SM00496">
    <property type="entry name" value="IENR2"/>
    <property type="match status" value="6"/>
</dbReference>
<proteinExistence type="predicted"/>
<feature type="domain" description="Nuclease associated modular" evidence="2">
    <location>
        <begin position="608"/>
        <end position="624"/>
    </location>
</feature>
<dbReference type="GO" id="GO:0003677">
    <property type="term" value="F:DNA binding"/>
    <property type="evidence" value="ECO:0007669"/>
    <property type="project" value="InterPro"/>
</dbReference>
<accession>A0A098G478</accession>
<dbReference type="AlphaFoldDB" id="A0A098G478"/>
<feature type="domain" description="Nuclease associated modular" evidence="2">
    <location>
        <begin position="819"/>
        <end position="835"/>
    </location>
</feature>
<dbReference type="InterPro" id="IPR003611">
    <property type="entry name" value="NUMOD3"/>
</dbReference>
<protein>
    <recommendedName>
        <fullName evidence="2">Nuclease associated modular domain-containing protein</fullName>
    </recommendedName>
</protein>
<dbReference type="RefSeq" id="WP_045095801.1">
    <property type="nucleotide sequence ID" value="NZ_LN614827.1"/>
</dbReference>
<keyword evidence="4" id="KW-1185">Reference proteome</keyword>
<organism evidence="3 4">
    <name type="scientific">Legionella fallonii LLAP-10</name>
    <dbReference type="NCBI Taxonomy" id="1212491"/>
    <lineage>
        <taxon>Bacteria</taxon>
        <taxon>Pseudomonadati</taxon>
        <taxon>Pseudomonadota</taxon>
        <taxon>Gammaproteobacteria</taxon>
        <taxon>Legionellales</taxon>
        <taxon>Legionellaceae</taxon>
        <taxon>Legionella</taxon>
    </lineage>
</organism>
<sequence>MPVRPVIQDKAVVADTITYSPIGEAFRPGKPIPTHPMTTVERRDMVARLERTISDLMIEATKTYQANCYKPNTNEVDPDYISRLSTNEFFFYAKEPLTLKEFEELQNKIAEQAKKQPVGVQLILGSFAVKTYDNKVMNVTPHITCGQSPNFNFIVKNNTSSIDVRYKIPNGQGNNTLLEVFDRNHYNPIIPMPQIMVNGYSRELTFNNIVPCRTPGGTQFLTAVDICLDHTLGVAKQNLEALAIRFPDIWKQPISHVVVSNWVDLEKSQCIGTVVMHVDPTCSPIKCKEGIAQNVVSRGKLEFGDDPITIYEIDKCLILAKEDEANKDLLINELQKGTSADWQIILSSLPHVPGILNQNFPTPFYQLTIAEEVIASALNSGNQKIFRDAYYALKQAGFSLDTATIQKISKTFPMAQQQAETGLVQQLIATDPQQVMINELQKGTSADWQIILSSLPHVPGILNQNFPTPFYQLTIAEEVIASALNSGNQKIFRDAYYALKQAGFSLDTATIQKISKSFPMAQQQAETGLVQQLIATDPQQVMINELQKGTSADWQIILSSLPHVPGILNQNFPTPFYQLTIAEEVIASALNNGNQKIFHDAYYALKQAGFSLDTATIQKISKTFPMVQQQAETGLVQQLIATDPQQVMINELQKGTSADWQIILSSLPHVPGILNQNFPTPFYQLTIAEQILASALNSGNQKIFRDAYYALKQTGFSLDTATIQKISKTYPTTQQAESGIIRQLIATDPQQVIINELQKGTSADWQIILSSLPHVPGILNQNFPTPFYQLTIAEEVIASALNNGNQKIFHDAYYALKQAGFSLDTATIQKISKTFPMVQQQAETGLVQQLIATDPQQVIINELQKDTSADWQIILSSLPHVPGILNQNFPTPFYQLTIAEQILASALNSGNQKIFRDAYYALKQTGFSLDTATIQKISKTYPTAQQAESGIIRQLIATDPQQVIINQVLTDEAVKTSVDQKKQALEERVKEKLAPEDQSKGAKVMKIKNRLERMKDLTEESINTEEPAPEDPTRKHI</sequence>
<dbReference type="OrthoDB" id="5634552at2"/>
<dbReference type="KEGG" id="lfa:LFA_1882"/>
<dbReference type="Proteomes" id="UP000032430">
    <property type="component" value="Chromosome I"/>
</dbReference>
<feature type="domain" description="Nuclease associated modular" evidence="2">
    <location>
        <begin position="925"/>
        <end position="941"/>
    </location>
</feature>
<evidence type="ECO:0000313" key="4">
    <source>
        <dbReference type="Proteomes" id="UP000032430"/>
    </source>
</evidence>
<dbReference type="HOGENOM" id="CLU_293155_0_0_6"/>
<reference evidence="4" key="1">
    <citation type="submission" date="2014-09" db="EMBL/GenBank/DDBJ databases">
        <authorList>
            <person name="Gomez-Valero L."/>
        </authorList>
    </citation>
    <scope>NUCLEOTIDE SEQUENCE [LARGE SCALE GENOMIC DNA]</scope>
    <source>
        <strain evidence="4">ATCC700992</strain>
    </source>
</reference>
<evidence type="ECO:0000259" key="2">
    <source>
        <dbReference type="SMART" id="SM00496"/>
    </source>
</evidence>
<feature type="domain" description="Nuclease associated modular" evidence="2">
    <location>
        <begin position="714"/>
        <end position="730"/>
    </location>
</feature>